<name>A0A1H3CF09_9PSEU</name>
<dbReference type="OrthoDB" id="3699627at2"/>
<keyword evidence="2" id="KW-1185">Reference proteome</keyword>
<organism evidence="1 2">
    <name type="scientific">Saccharopolyspora shandongensis</name>
    <dbReference type="NCBI Taxonomy" id="418495"/>
    <lineage>
        <taxon>Bacteria</taxon>
        <taxon>Bacillati</taxon>
        <taxon>Actinomycetota</taxon>
        <taxon>Actinomycetes</taxon>
        <taxon>Pseudonocardiales</taxon>
        <taxon>Pseudonocardiaceae</taxon>
        <taxon>Saccharopolyspora</taxon>
    </lineage>
</organism>
<dbReference type="RefSeq" id="WP_143060951.1">
    <property type="nucleotide sequence ID" value="NZ_FNOK01000012.1"/>
</dbReference>
<dbReference type="EMBL" id="FNOK01000012">
    <property type="protein sequence ID" value="SDX52685.1"/>
    <property type="molecule type" value="Genomic_DNA"/>
</dbReference>
<dbReference type="Proteomes" id="UP000199529">
    <property type="component" value="Unassembled WGS sequence"/>
</dbReference>
<evidence type="ECO:0000313" key="2">
    <source>
        <dbReference type="Proteomes" id="UP000199529"/>
    </source>
</evidence>
<reference evidence="2" key="1">
    <citation type="submission" date="2016-10" db="EMBL/GenBank/DDBJ databases">
        <authorList>
            <person name="Varghese N."/>
            <person name="Submissions S."/>
        </authorList>
    </citation>
    <scope>NUCLEOTIDE SEQUENCE [LARGE SCALE GENOMIC DNA]</scope>
    <source>
        <strain evidence="2">CGMCC 4.3530</strain>
    </source>
</reference>
<proteinExistence type="predicted"/>
<protein>
    <submittedName>
        <fullName evidence="1">Uncharacterized protein</fullName>
    </submittedName>
</protein>
<gene>
    <name evidence="1" type="ORF">SAMN05216215_10129</name>
</gene>
<dbReference type="AlphaFoldDB" id="A0A1H3CF09"/>
<evidence type="ECO:0000313" key="1">
    <source>
        <dbReference type="EMBL" id="SDX52685.1"/>
    </source>
</evidence>
<dbReference type="STRING" id="418495.SAMN05216215_10129"/>
<sequence length="109" mass="12269">MSIPTRPAPPGLTLETPPCAMCSEETNASPDRTFDCEDCECSWSADNPEQPGEWWEPEAAQCRATRKPYSHHTQLDPEIRDQVFRCLLHEGHAGKWHYAEDIGWTGGKA</sequence>
<accession>A0A1H3CF09</accession>